<evidence type="ECO:0000313" key="3">
    <source>
        <dbReference type="Proteomes" id="UP001501183"/>
    </source>
</evidence>
<gene>
    <name evidence="2" type="ORF">GCM10023094_40710</name>
</gene>
<keyword evidence="1" id="KW-1133">Transmembrane helix</keyword>
<feature type="transmembrane region" description="Helical" evidence="1">
    <location>
        <begin position="37"/>
        <end position="59"/>
    </location>
</feature>
<feature type="transmembrane region" description="Helical" evidence="1">
    <location>
        <begin position="7"/>
        <end position="25"/>
    </location>
</feature>
<dbReference type="EMBL" id="BAABFB010000063">
    <property type="protein sequence ID" value="GAA4485615.1"/>
    <property type="molecule type" value="Genomic_DNA"/>
</dbReference>
<evidence type="ECO:0008006" key="4">
    <source>
        <dbReference type="Google" id="ProtNLM"/>
    </source>
</evidence>
<keyword evidence="1" id="KW-0812">Transmembrane</keyword>
<evidence type="ECO:0000313" key="2">
    <source>
        <dbReference type="EMBL" id="GAA4485615.1"/>
    </source>
</evidence>
<reference evidence="3" key="1">
    <citation type="journal article" date="2019" name="Int. J. Syst. Evol. Microbiol.">
        <title>The Global Catalogue of Microorganisms (GCM) 10K type strain sequencing project: providing services to taxonomists for standard genome sequencing and annotation.</title>
        <authorList>
            <consortium name="The Broad Institute Genomics Platform"/>
            <consortium name="The Broad Institute Genome Sequencing Center for Infectious Disease"/>
            <person name="Wu L."/>
            <person name="Ma J."/>
        </authorList>
    </citation>
    <scope>NUCLEOTIDE SEQUENCE [LARGE SCALE GENOMIC DNA]</scope>
    <source>
        <strain evidence="3">JCM 32206</strain>
    </source>
</reference>
<proteinExistence type="predicted"/>
<keyword evidence="3" id="KW-1185">Reference proteome</keyword>
<keyword evidence="1" id="KW-0472">Membrane</keyword>
<name>A0ABP8PG30_9NOCA</name>
<sequence>MFHARIVRTVLAITAGYLLALGLWLGWLVPRTPPATVPFQVCGLLAAFGMALGLGMIWADRPTRADRKIERNGLEGWATIDSARRLAVTPDHGHLTSLHLQLTVPGEESYAGSVVYEIPEGMDERFTPGEVVSIRVDPHNRDRIVLCP</sequence>
<comment type="caution">
    <text evidence="2">The sequence shown here is derived from an EMBL/GenBank/DDBJ whole genome shotgun (WGS) entry which is preliminary data.</text>
</comment>
<accession>A0ABP8PG30</accession>
<organism evidence="2 3">
    <name type="scientific">Rhodococcus olei</name>
    <dbReference type="NCBI Taxonomy" id="2161675"/>
    <lineage>
        <taxon>Bacteria</taxon>
        <taxon>Bacillati</taxon>
        <taxon>Actinomycetota</taxon>
        <taxon>Actinomycetes</taxon>
        <taxon>Mycobacteriales</taxon>
        <taxon>Nocardiaceae</taxon>
        <taxon>Rhodococcus</taxon>
    </lineage>
</organism>
<dbReference type="RefSeq" id="WP_345349362.1">
    <property type="nucleotide sequence ID" value="NZ_BAABFB010000063.1"/>
</dbReference>
<dbReference type="Proteomes" id="UP001501183">
    <property type="component" value="Unassembled WGS sequence"/>
</dbReference>
<protein>
    <recommendedName>
        <fullName evidence="4">DUF4175 domain-containing protein</fullName>
    </recommendedName>
</protein>
<evidence type="ECO:0000256" key="1">
    <source>
        <dbReference type="SAM" id="Phobius"/>
    </source>
</evidence>